<evidence type="ECO:0000256" key="4">
    <source>
        <dbReference type="ARBA" id="ARBA00023163"/>
    </source>
</evidence>
<protein>
    <submittedName>
        <fullName evidence="5">Uncharacterized protein</fullName>
    </submittedName>
</protein>
<dbReference type="KEGG" id="pbk:Back11_14100"/>
<evidence type="ECO:0000256" key="3">
    <source>
        <dbReference type="ARBA" id="ARBA00023125"/>
    </source>
</evidence>
<organism evidence="5 6">
    <name type="scientific">Paenibacillus baekrokdamisoli</name>
    <dbReference type="NCBI Taxonomy" id="1712516"/>
    <lineage>
        <taxon>Bacteria</taxon>
        <taxon>Bacillati</taxon>
        <taxon>Bacillota</taxon>
        <taxon>Bacilli</taxon>
        <taxon>Bacillales</taxon>
        <taxon>Paenibacillaceae</taxon>
        <taxon>Paenibacillus</taxon>
    </lineage>
</organism>
<dbReference type="CDD" id="cd00592">
    <property type="entry name" value="HTH_MerR-like"/>
    <property type="match status" value="1"/>
</dbReference>
<name>A0A3G9IVD5_9BACL</name>
<dbReference type="Pfam" id="PF13411">
    <property type="entry name" value="MerR_1"/>
    <property type="match status" value="1"/>
</dbReference>
<dbReference type="PROSITE" id="PS50937">
    <property type="entry name" value="HTH_MERR_2"/>
    <property type="match status" value="1"/>
</dbReference>
<keyword evidence="1" id="KW-0678">Repressor</keyword>
<keyword evidence="2" id="KW-0805">Transcription regulation</keyword>
<dbReference type="EMBL" id="AP019308">
    <property type="protein sequence ID" value="BBH20065.1"/>
    <property type="molecule type" value="Genomic_DNA"/>
</dbReference>
<dbReference type="Gene3D" id="1.10.1660.10">
    <property type="match status" value="1"/>
</dbReference>
<evidence type="ECO:0000256" key="2">
    <source>
        <dbReference type="ARBA" id="ARBA00023015"/>
    </source>
</evidence>
<dbReference type="PANTHER" id="PTHR30204:SF69">
    <property type="entry name" value="MERR-FAMILY TRANSCRIPTIONAL REGULATOR"/>
    <property type="match status" value="1"/>
</dbReference>
<accession>A0A3G9IVD5</accession>
<evidence type="ECO:0000313" key="6">
    <source>
        <dbReference type="Proteomes" id="UP000275368"/>
    </source>
</evidence>
<sequence length="275" mass="31162">MKMKEVCKRTGLTERTVRFYVEENLLSPKSSLINGREYRDYSEQDVAELITIADLRKMFFSIDEIKEMKEAPTRIAEVVSMYKIKLAADAQAKASIVQTLDNIDIALLSDVNALAVRLKSMSANLPLPKRDIDPDFGRFDSESKEEREHQYNLYLAKQKRQYRLGQIIVSSISIINVISALISAFVNFSFFSLLIQVIVSIALFAGVTWIRYLFVVGAVLSIILNLMLLTSEYVSMMTQGLMIVTVFQMIYAALASFLLLKSNSVSEFLYSQKNG</sequence>
<keyword evidence="3" id="KW-0238">DNA-binding</keyword>
<reference evidence="5 6" key="1">
    <citation type="submission" date="2018-11" db="EMBL/GenBank/DDBJ databases">
        <title>Complete genome sequence of Paenibacillus baekrokdamisoli strain KCTC 33723.</title>
        <authorList>
            <person name="Kang S.W."/>
            <person name="Lee K.C."/>
            <person name="Kim K.K."/>
            <person name="Kim J.S."/>
            <person name="Kim D.S."/>
            <person name="Ko S.H."/>
            <person name="Yang S.H."/>
            <person name="Lee J.S."/>
        </authorList>
    </citation>
    <scope>NUCLEOTIDE SEQUENCE [LARGE SCALE GENOMIC DNA]</scope>
    <source>
        <strain evidence="5 6">KCTC 33723</strain>
    </source>
</reference>
<dbReference type="InterPro" id="IPR047057">
    <property type="entry name" value="MerR_fam"/>
</dbReference>
<evidence type="ECO:0000256" key="1">
    <source>
        <dbReference type="ARBA" id="ARBA00022491"/>
    </source>
</evidence>
<dbReference type="RefSeq" id="WP_125654839.1">
    <property type="nucleotide sequence ID" value="NZ_AP019308.1"/>
</dbReference>
<dbReference type="AlphaFoldDB" id="A0A3G9IVD5"/>
<dbReference type="GO" id="GO:0003700">
    <property type="term" value="F:DNA-binding transcription factor activity"/>
    <property type="evidence" value="ECO:0007669"/>
    <property type="project" value="InterPro"/>
</dbReference>
<proteinExistence type="predicted"/>
<dbReference type="OrthoDB" id="9806513at2"/>
<gene>
    <name evidence="5" type="ORF">Back11_14100</name>
</gene>
<evidence type="ECO:0000313" key="5">
    <source>
        <dbReference type="EMBL" id="BBH20065.1"/>
    </source>
</evidence>
<dbReference type="GO" id="GO:0003677">
    <property type="term" value="F:DNA binding"/>
    <property type="evidence" value="ECO:0007669"/>
    <property type="project" value="UniProtKB-KW"/>
</dbReference>
<dbReference type="PANTHER" id="PTHR30204">
    <property type="entry name" value="REDOX-CYCLING DRUG-SENSING TRANSCRIPTIONAL ACTIVATOR SOXR"/>
    <property type="match status" value="1"/>
</dbReference>
<keyword evidence="6" id="KW-1185">Reference proteome</keyword>
<dbReference type="SMART" id="SM00422">
    <property type="entry name" value="HTH_MERR"/>
    <property type="match status" value="1"/>
</dbReference>
<dbReference type="SUPFAM" id="SSF46955">
    <property type="entry name" value="Putative DNA-binding domain"/>
    <property type="match status" value="1"/>
</dbReference>
<dbReference type="InterPro" id="IPR000551">
    <property type="entry name" value="MerR-type_HTH_dom"/>
</dbReference>
<dbReference type="InterPro" id="IPR009061">
    <property type="entry name" value="DNA-bd_dom_put_sf"/>
</dbReference>
<dbReference type="Proteomes" id="UP000275368">
    <property type="component" value="Chromosome"/>
</dbReference>
<keyword evidence="4" id="KW-0804">Transcription</keyword>